<dbReference type="Proteomes" id="UP000215771">
    <property type="component" value="Unassembled WGS sequence"/>
</dbReference>
<dbReference type="AlphaFoldDB" id="A0A269PBF1"/>
<dbReference type="PROSITE" id="PS51257">
    <property type="entry name" value="PROKAR_LIPOPROTEIN"/>
    <property type="match status" value="1"/>
</dbReference>
<feature type="compositionally biased region" description="Acidic residues" evidence="1">
    <location>
        <begin position="60"/>
        <end position="70"/>
    </location>
</feature>
<feature type="chain" id="PRO_5039472888" description="PepSY domain-containing protein" evidence="2">
    <location>
        <begin position="20"/>
        <end position="117"/>
    </location>
</feature>
<feature type="region of interest" description="Disordered" evidence="1">
    <location>
        <begin position="19"/>
        <end position="73"/>
    </location>
</feature>
<accession>A0A269PBF1</accession>
<reference evidence="3 4" key="1">
    <citation type="submission" date="2017-08" db="EMBL/GenBank/DDBJ databases">
        <authorList>
            <person name="de Groot N.N."/>
        </authorList>
    </citation>
    <scope>NUCLEOTIDE SEQUENCE [LARGE SCALE GENOMIC DNA]</scope>
    <source>
        <strain evidence="3 4">NBT06-6</strain>
    </source>
</reference>
<comment type="caution">
    <text evidence="3">The sequence shown here is derived from an EMBL/GenBank/DDBJ whole genome shotgun (WGS) entry which is preliminary data.</text>
</comment>
<sequence length="117" mass="12667">MQRLSILATTVALAGALTACGTSESEPTTETVEQPSQEPKQEPQQGPELPASISGYSEEAQSDMAEDGLTEADVQRVLDAAKEGRAEVEFDDEHWELEFNDIDVDITPDGLVTESDR</sequence>
<evidence type="ECO:0008006" key="5">
    <source>
        <dbReference type="Google" id="ProtNLM"/>
    </source>
</evidence>
<feature type="compositionally biased region" description="Low complexity" evidence="1">
    <location>
        <begin position="19"/>
        <end position="50"/>
    </location>
</feature>
<feature type="signal peptide" evidence="2">
    <location>
        <begin position="1"/>
        <end position="19"/>
    </location>
</feature>
<organism evidence="3 4">
    <name type="scientific">Corynebacterium hadale</name>
    <dbReference type="NCBI Taxonomy" id="2026255"/>
    <lineage>
        <taxon>Bacteria</taxon>
        <taxon>Bacillati</taxon>
        <taxon>Actinomycetota</taxon>
        <taxon>Actinomycetes</taxon>
        <taxon>Mycobacteriales</taxon>
        <taxon>Corynebacteriaceae</taxon>
        <taxon>Corynebacterium</taxon>
    </lineage>
</organism>
<dbReference type="EMBL" id="NQMQ01000019">
    <property type="protein sequence ID" value="PAJ69002.1"/>
    <property type="molecule type" value="Genomic_DNA"/>
</dbReference>
<name>A0A269PBF1_9CORY</name>
<dbReference type="RefSeq" id="WP_095278343.1">
    <property type="nucleotide sequence ID" value="NZ_CP047655.1"/>
</dbReference>
<evidence type="ECO:0000256" key="1">
    <source>
        <dbReference type="SAM" id="MobiDB-lite"/>
    </source>
</evidence>
<evidence type="ECO:0000313" key="4">
    <source>
        <dbReference type="Proteomes" id="UP000215771"/>
    </source>
</evidence>
<evidence type="ECO:0000313" key="3">
    <source>
        <dbReference type="EMBL" id="PAJ69002.1"/>
    </source>
</evidence>
<proteinExistence type="predicted"/>
<keyword evidence="2" id="KW-0732">Signal</keyword>
<gene>
    <name evidence="3" type="ORF">CIG21_09075</name>
</gene>
<protein>
    <recommendedName>
        <fullName evidence="5">PepSY domain-containing protein</fullName>
    </recommendedName>
</protein>
<evidence type="ECO:0000256" key="2">
    <source>
        <dbReference type="SAM" id="SignalP"/>
    </source>
</evidence>